<protein>
    <submittedName>
        <fullName evidence="3">Uncharacterized protein</fullName>
    </submittedName>
</protein>
<organism evidence="3 4">
    <name type="scientific">Streptantibioticus parmotrematis</name>
    <dbReference type="NCBI Taxonomy" id="2873249"/>
    <lineage>
        <taxon>Bacteria</taxon>
        <taxon>Bacillati</taxon>
        <taxon>Actinomycetota</taxon>
        <taxon>Actinomycetes</taxon>
        <taxon>Kitasatosporales</taxon>
        <taxon>Streptomycetaceae</taxon>
        <taxon>Streptantibioticus</taxon>
    </lineage>
</organism>
<dbReference type="EMBL" id="JAINVZ010000005">
    <property type="protein sequence ID" value="MBY8885291.1"/>
    <property type="molecule type" value="Genomic_DNA"/>
</dbReference>
<proteinExistence type="predicted"/>
<evidence type="ECO:0000256" key="2">
    <source>
        <dbReference type="SAM" id="Phobius"/>
    </source>
</evidence>
<evidence type="ECO:0000313" key="4">
    <source>
        <dbReference type="Proteomes" id="UP001198565"/>
    </source>
</evidence>
<evidence type="ECO:0000313" key="3">
    <source>
        <dbReference type="EMBL" id="MBY8885291.1"/>
    </source>
</evidence>
<keyword evidence="2" id="KW-1133">Transmembrane helix</keyword>
<keyword evidence="4" id="KW-1185">Reference proteome</keyword>
<sequence length="123" mass="12344">MNGEEADVVRIAFEQILDAAEEPAARDVVDAAVAGGRRARRRRLALSATGTMLFVALTATAVTALPGAQPQHRPVPLSPPSVGRPSPDRAPSSASVPTPVSASPHPGGPSSGGSPGQGPRSAP</sequence>
<gene>
    <name evidence="3" type="ORF">K7472_10585</name>
</gene>
<feature type="transmembrane region" description="Helical" evidence="2">
    <location>
        <begin position="44"/>
        <end position="65"/>
    </location>
</feature>
<reference evidence="3 4" key="1">
    <citation type="submission" date="2021-08" db="EMBL/GenBank/DDBJ databases">
        <title>Streptomyces sp. PTM05 isolated from lichen.</title>
        <authorList>
            <person name="Somphong A."/>
            <person name="Phongsopitanun W."/>
            <person name="Tanasupawat S."/>
        </authorList>
    </citation>
    <scope>NUCLEOTIDE SEQUENCE [LARGE SCALE GENOMIC DNA]</scope>
    <source>
        <strain evidence="3 4">Ptm05</strain>
    </source>
</reference>
<dbReference type="Proteomes" id="UP001198565">
    <property type="component" value="Unassembled WGS sequence"/>
</dbReference>
<name>A0ABS7QQ22_9ACTN</name>
<comment type="caution">
    <text evidence="3">The sequence shown here is derived from an EMBL/GenBank/DDBJ whole genome shotgun (WGS) entry which is preliminary data.</text>
</comment>
<evidence type="ECO:0000256" key="1">
    <source>
        <dbReference type="SAM" id="MobiDB-lite"/>
    </source>
</evidence>
<dbReference type="RefSeq" id="WP_222976517.1">
    <property type="nucleotide sequence ID" value="NZ_JAINVZ010000005.1"/>
</dbReference>
<keyword evidence="2" id="KW-0472">Membrane</keyword>
<accession>A0ABS7QQ22</accession>
<feature type="compositionally biased region" description="Low complexity" evidence="1">
    <location>
        <begin position="89"/>
        <end position="105"/>
    </location>
</feature>
<feature type="region of interest" description="Disordered" evidence="1">
    <location>
        <begin position="67"/>
        <end position="123"/>
    </location>
</feature>
<keyword evidence="2" id="KW-0812">Transmembrane</keyword>